<reference evidence="2" key="1">
    <citation type="journal article" date="2012" name="Proc. Natl. Acad. Sci. U.S.A.">
        <title>Genome sequence of the button mushroom Agaricus bisporus reveals mechanisms governing adaptation to a humic-rich ecological niche.</title>
        <authorList>
            <person name="Morin E."/>
            <person name="Kohler A."/>
            <person name="Baker A.R."/>
            <person name="Foulongne-Oriol M."/>
            <person name="Lombard V."/>
            <person name="Nagy L.G."/>
            <person name="Ohm R.A."/>
            <person name="Patyshakuliyeva A."/>
            <person name="Brun A."/>
            <person name="Aerts A.L."/>
            <person name="Bailey A.M."/>
            <person name="Billette C."/>
            <person name="Coutinho P.M."/>
            <person name="Deakin G."/>
            <person name="Doddapaneni H."/>
            <person name="Floudas D."/>
            <person name="Grimwood J."/>
            <person name="Hilden K."/>
            <person name="Kuees U."/>
            <person name="LaButti K.M."/>
            <person name="Lapidus A."/>
            <person name="Lindquist E.A."/>
            <person name="Lucas S.M."/>
            <person name="Murat C."/>
            <person name="Riley R.W."/>
            <person name="Salamov A.A."/>
            <person name="Schmutz J."/>
            <person name="Subramanian V."/>
            <person name="Woesten H.A.B."/>
            <person name="Xu J."/>
            <person name="Eastwood D.C."/>
            <person name="Foster G.D."/>
            <person name="Sonnenberg A.S."/>
            <person name="Cullen D."/>
            <person name="de Vries R.P."/>
            <person name="Lundell T."/>
            <person name="Hibbett D.S."/>
            <person name="Henrissat B."/>
            <person name="Burton K.S."/>
            <person name="Kerrigan R.W."/>
            <person name="Challen M.P."/>
            <person name="Grigoriev I.V."/>
            <person name="Martin F."/>
        </authorList>
    </citation>
    <scope>NUCLEOTIDE SEQUENCE [LARGE SCALE GENOMIC DNA]</scope>
    <source>
        <strain evidence="2">JB137-S8 / ATCC MYA-4627 / FGSC 10392</strain>
    </source>
</reference>
<dbReference type="HOGENOM" id="CLU_3031798_0_0_1"/>
<keyword evidence="2" id="KW-1185">Reference proteome</keyword>
<dbReference type="KEGG" id="abp:AGABI1DRAFT110915"/>
<dbReference type="OMA" id="TESHECV"/>
<dbReference type="EMBL" id="JH971385">
    <property type="protein sequence ID" value="EKM84392.1"/>
    <property type="molecule type" value="Genomic_DNA"/>
</dbReference>
<name>K5XLT4_AGABU</name>
<dbReference type="InParanoid" id="K5XLT4"/>
<evidence type="ECO:0000313" key="2">
    <source>
        <dbReference type="Proteomes" id="UP000008493"/>
    </source>
</evidence>
<gene>
    <name evidence="1" type="ORF">AGABI1DRAFT_110915</name>
</gene>
<dbReference type="GeneID" id="18823106"/>
<dbReference type="Proteomes" id="UP000008493">
    <property type="component" value="Unassembled WGS sequence"/>
</dbReference>
<dbReference type="RefSeq" id="XP_007325983.1">
    <property type="nucleotide sequence ID" value="XM_007325921.1"/>
</dbReference>
<evidence type="ECO:0000313" key="1">
    <source>
        <dbReference type="EMBL" id="EKM84392.1"/>
    </source>
</evidence>
<proteinExistence type="predicted"/>
<dbReference type="AlphaFoldDB" id="K5XLT4"/>
<accession>K5XLT4</accession>
<sequence length="56" mass="6567">MLRNRMNVSNRRFTVRVNEADLGWLDKVEKRMLEITQSISYPVEILRTGCKVALNT</sequence>
<organism evidence="1 2">
    <name type="scientific">Agaricus bisporus var. burnettii (strain JB137-S8 / ATCC MYA-4627 / FGSC 10392)</name>
    <name type="common">White button mushroom</name>
    <dbReference type="NCBI Taxonomy" id="597362"/>
    <lineage>
        <taxon>Eukaryota</taxon>
        <taxon>Fungi</taxon>
        <taxon>Dikarya</taxon>
        <taxon>Basidiomycota</taxon>
        <taxon>Agaricomycotina</taxon>
        <taxon>Agaricomycetes</taxon>
        <taxon>Agaricomycetidae</taxon>
        <taxon>Agaricales</taxon>
        <taxon>Agaricineae</taxon>
        <taxon>Agaricaceae</taxon>
        <taxon>Agaricus</taxon>
    </lineage>
</organism>
<protein>
    <submittedName>
        <fullName evidence="1">Uncharacterized protein</fullName>
    </submittedName>
</protein>